<feature type="domain" description="Non-reducing end beta-L-arabinofuranosidase-like GH127 middle" evidence="3">
    <location>
        <begin position="427"/>
        <end position="523"/>
    </location>
</feature>
<dbReference type="AlphaFoldDB" id="A0A2S8SUC8"/>
<dbReference type="OrthoDB" id="9757939at2"/>
<dbReference type="SUPFAM" id="SSF48208">
    <property type="entry name" value="Six-hairpin glycosidases"/>
    <property type="match status" value="1"/>
</dbReference>
<organism evidence="4 5">
    <name type="scientific">Abditibacterium utsteinense</name>
    <dbReference type="NCBI Taxonomy" id="1960156"/>
    <lineage>
        <taxon>Bacteria</taxon>
        <taxon>Pseudomonadati</taxon>
        <taxon>Abditibacteriota</taxon>
        <taxon>Abditibacteriia</taxon>
        <taxon>Abditibacteriales</taxon>
        <taxon>Abditibacteriaceae</taxon>
        <taxon>Abditibacterium</taxon>
    </lineage>
</organism>
<protein>
    <submittedName>
        <fullName evidence="4">DUF1680 family protein</fullName>
    </submittedName>
</protein>
<keyword evidence="1" id="KW-0732">Signal</keyword>
<evidence type="ECO:0000313" key="5">
    <source>
        <dbReference type="Proteomes" id="UP000237684"/>
    </source>
</evidence>
<accession>A0A2S8SUC8</accession>
<sequence length="819" mass="90832">MKTSFLRGALLAAPLLTACPAFAQSVRVVQSPPRLTSSGFYTANRAPLQGSPFQKLPPGAVSPRGWLRQQLELDASGLSGQMSEVSDYLKYEDNGWVDSKSNNGWEELPYWLRGYGDLSYVLKDPKMLAVTQKWINGILSAQKADGYFGPDKLRTAENGMPDLWPHMLVLDALHSYYDYSGDARVIPFMQRYFAWQSTLPNNAYKNGWGALRWADNMAVLYWLYNKTGDASLLGLSKRIHDNSVNYVDNLPNGHNVNLAQGIREPGEYWMQSGDPTHLNAVENDYQNIMSQFGQFPGGGFAGDENTRKGFGDPRQGFETCGIVEYMHTHEMMTRISGNPIWADRAEELAFNSLPAALTPDHKGIHYITSPNLVEINRSGVKGQFDNHFPMLNFEPGIHNYRCCPHNYGMGWPYYAEEAWLATSDKGVAASLYAASDVSVKVGDGTLVKWSETTDYPFNDTINLKLAAPKTTKFPLYLRIPRWTKGAQIRLNGKAVKVTAKPLSYVVLDRFWKNGDTVSLRLPMQVAVRQWQKNKNSVSVNYGPLTFAYNPGEKWQRNGGTDRWPEYAVQPTKAWNYGLPAGIKASDFQVVRKVGAISNQPFTPASSPLVLQTKARRVPGWNADSQGIVQTLQASPARSNAPVEKITLLPMGAARLRISSFPTVSTNPNALDWTLGAQKPPLFNASASHVNDDIDALSDGILPANSGDTTVPRFTWWDHKGTQEWASLDLKTARRVSSASLYWFDDTGKGDCRVPASWRLLYKDGDAWKPVEGASAFGTARDGFNTVTFNPVTTSALRVEVQLQPGVSGGILEWKVDAAK</sequence>
<evidence type="ECO:0000259" key="2">
    <source>
        <dbReference type="Pfam" id="PF07944"/>
    </source>
</evidence>
<proteinExistence type="predicted"/>
<dbReference type="RefSeq" id="WP_105483181.1">
    <property type="nucleotide sequence ID" value="NZ_NIGF01000005.1"/>
</dbReference>
<dbReference type="Proteomes" id="UP000237684">
    <property type="component" value="Unassembled WGS sequence"/>
</dbReference>
<feature type="signal peptide" evidence="1">
    <location>
        <begin position="1"/>
        <end position="23"/>
    </location>
</feature>
<dbReference type="PANTHER" id="PTHR31151">
    <property type="entry name" value="PROLINE-TRNA LIGASE (DUF1680)"/>
    <property type="match status" value="1"/>
</dbReference>
<comment type="caution">
    <text evidence="4">The sequence shown here is derived from an EMBL/GenBank/DDBJ whole genome shotgun (WGS) entry which is preliminary data.</text>
</comment>
<reference evidence="4 5" key="1">
    <citation type="journal article" date="2018" name="Syst. Appl. Microbiol.">
        <title>Abditibacterium utsteinense sp. nov., the first cultivated member of candidate phylum FBP, isolated from ice-free Antarctic soil samples.</title>
        <authorList>
            <person name="Tahon G."/>
            <person name="Tytgat B."/>
            <person name="Lebbe L."/>
            <person name="Carlier A."/>
            <person name="Willems A."/>
        </authorList>
    </citation>
    <scope>NUCLEOTIDE SEQUENCE [LARGE SCALE GENOMIC DNA]</scope>
    <source>
        <strain evidence="4 5">LMG 29911</strain>
    </source>
</reference>
<dbReference type="PANTHER" id="PTHR31151:SF0">
    <property type="entry name" value="PROLINE-TRNA LIGASE (DUF1680)"/>
    <property type="match status" value="1"/>
</dbReference>
<dbReference type="EMBL" id="NIGF01000005">
    <property type="protein sequence ID" value="PQV64388.1"/>
    <property type="molecule type" value="Genomic_DNA"/>
</dbReference>
<dbReference type="GO" id="GO:0005975">
    <property type="term" value="P:carbohydrate metabolic process"/>
    <property type="evidence" value="ECO:0007669"/>
    <property type="project" value="InterPro"/>
</dbReference>
<dbReference type="InterPro" id="IPR008928">
    <property type="entry name" value="6-hairpin_glycosidase_sf"/>
</dbReference>
<dbReference type="InterPro" id="IPR049046">
    <property type="entry name" value="Beta-AFase-like_GH127_middle"/>
</dbReference>
<gene>
    <name evidence="4" type="ORF">B1R32_10569</name>
</gene>
<feature type="chain" id="PRO_5015560616" evidence="1">
    <location>
        <begin position="24"/>
        <end position="819"/>
    </location>
</feature>
<name>A0A2S8SUC8_9BACT</name>
<dbReference type="PROSITE" id="PS51257">
    <property type="entry name" value="PROKAR_LIPOPROTEIN"/>
    <property type="match status" value="1"/>
</dbReference>
<dbReference type="Pfam" id="PF07944">
    <property type="entry name" value="Beta-AFase-like_GH127_cat"/>
    <property type="match status" value="1"/>
</dbReference>
<keyword evidence="5" id="KW-1185">Reference proteome</keyword>
<evidence type="ECO:0000256" key="1">
    <source>
        <dbReference type="SAM" id="SignalP"/>
    </source>
</evidence>
<evidence type="ECO:0000259" key="3">
    <source>
        <dbReference type="Pfam" id="PF20736"/>
    </source>
</evidence>
<dbReference type="Gene3D" id="2.60.120.260">
    <property type="entry name" value="Galactose-binding domain-like"/>
    <property type="match status" value="1"/>
</dbReference>
<dbReference type="InterPro" id="IPR012878">
    <property type="entry name" value="Beta-AFase-like_GH127_cat"/>
</dbReference>
<dbReference type="Pfam" id="PF20736">
    <property type="entry name" value="Glyco_hydro127M"/>
    <property type="match status" value="1"/>
</dbReference>
<feature type="domain" description="Non-reducing end beta-L-arabinofuranosidase-like GH127 catalytic" evidence="2">
    <location>
        <begin position="108"/>
        <end position="414"/>
    </location>
</feature>
<dbReference type="InParanoid" id="A0A2S8SUC8"/>
<evidence type="ECO:0000313" key="4">
    <source>
        <dbReference type="EMBL" id="PQV64388.1"/>
    </source>
</evidence>